<keyword evidence="2" id="KW-1185">Reference proteome</keyword>
<evidence type="ECO:0000313" key="1">
    <source>
        <dbReference type="EMBL" id="KAJ3495671.1"/>
    </source>
</evidence>
<protein>
    <submittedName>
        <fullName evidence="1">Uncharacterized protein</fullName>
    </submittedName>
</protein>
<proteinExistence type="predicted"/>
<accession>A0ACC1QZA4</accession>
<sequence>MEHPTEAGEIALYSSPISDCSARLRIALTLKDIPYQAIDVSLKTGQNLEAEYSALNPAKTVPTLVVSSKRHGSITLTQSIAALEYLDEAFPNSVQLLPTLSNPAARATVRSLVGIIATDIHPLTTHRVGSAILARFPCPQTVLASQTGNRDWDLHWINRGLELYEKMASQTAGRYSFESEITQADVCLLPELWTAERIGVDLKRFPTIFRVFQELSAIPKIASVRSDPASELK</sequence>
<reference evidence="1" key="1">
    <citation type="submission" date="2022-07" db="EMBL/GenBank/DDBJ databases">
        <title>Genome Sequence of Lecanicillium saksenae.</title>
        <authorList>
            <person name="Buettner E."/>
        </authorList>
    </citation>
    <scope>NUCLEOTIDE SEQUENCE</scope>
    <source>
        <strain evidence="1">VT-O1</strain>
    </source>
</reference>
<gene>
    <name evidence="1" type="ORF">NLG97_g3229</name>
</gene>
<name>A0ACC1QZA4_9HYPO</name>
<organism evidence="1 2">
    <name type="scientific">Lecanicillium saksenae</name>
    <dbReference type="NCBI Taxonomy" id="468837"/>
    <lineage>
        <taxon>Eukaryota</taxon>
        <taxon>Fungi</taxon>
        <taxon>Dikarya</taxon>
        <taxon>Ascomycota</taxon>
        <taxon>Pezizomycotina</taxon>
        <taxon>Sordariomycetes</taxon>
        <taxon>Hypocreomycetidae</taxon>
        <taxon>Hypocreales</taxon>
        <taxon>Cordycipitaceae</taxon>
        <taxon>Lecanicillium</taxon>
    </lineage>
</organism>
<evidence type="ECO:0000313" key="2">
    <source>
        <dbReference type="Proteomes" id="UP001148737"/>
    </source>
</evidence>
<comment type="caution">
    <text evidence="1">The sequence shown here is derived from an EMBL/GenBank/DDBJ whole genome shotgun (WGS) entry which is preliminary data.</text>
</comment>
<dbReference type="EMBL" id="JANAKD010000257">
    <property type="protein sequence ID" value="KAJ3495671.1"/>
    <property type="molecule type" value="Genomic_DNA"/>
</dbReference>
<dbReference type="Proteomes" id="UP001148737">
    <property type="component" value="Unassembled WGS sequence"/>
</dbReference>